<dbReference type="GO" id="GO:0032543">
    <property type="term" value="P:mitochondrial translation"/>
    <property type="evidence" value="ECO:0007669"/>
    <property type="project" value="TreeGrafter"/>
</dbReference>
<dbReference type="EMBL" id="KQ947417">
    <property type="protein sequence ID" value="KUJ16020.1"/>
    <property type="molecule type" value="Genomic_DNA"/>
</dbReference>
<dbReference type="PANTHER" id="PTHR13479:SF40">
    <property type="entry name" value="SMALL RIBOSOMAL SUBUNIT PROTEIN BS18M"/>
    <property type="match status" value="1"/>
</dbReference>
<dbReference type="GO" id="GO:0070181">
    <property type="term" value="F:small ribosomal subunit rRNA binding"/>
    <property type="evidence" value="ECO:0007669"/>
    <property type="project" value="TreeGrafter"/>
</dbReference>
<dbReference type="InParanoid" id="A0A194X770"/>
<organism evidence="6 7">
    <name type="scientific">Mollisia scopiformis</name>
    <name type="common">Conifer needle endophyte fungus</name>
    <name type="synonym">Phialocephala scopiformis</name>
    <dbReference type="NCBI Taxonomy" id="149040"/>
    <lineage>
        <taxon>Eukaryota</taxon>
        <taxon>Fungi</taxon>
        <taxon>Dikarya</taxon>
        <taxon>Ascomycota</taxon>
        <taxon>Pezizomycotina</taxon>
        <taxon>Leotiomycetes</taxon>
        <taxon>Helotiales</taxon>
        <taxon>Mollisiaceae</taxon>
        <taxon>Mollisia</taxon>
    </lineage>
</organism>
<keyword evidence="3" id="KW-0687">Ribonucleoprotein</keyword>
<dbReference type="GO" id="GO:0005763">
    <property type="term" value="C:mitochondrial small ribosomal subunit"/>
    <property type="evidence" value="ECO:0007669"/>
    <property type="project" value="TreeGrafter"/>
</dbReference>
<proteinExistence type="inferred from homology"/>
<dbReference type="OrthoDB" id="21463at2759"/>
<dbReference type="Pfam" id="PF01084">
    <property type="entry name" value="Ribosomal_S18"/>
    <property type="match status" value="1"/>
</dbReference>
<evidence type="ECO:0000256" key="5">
    <source>
        <dbReference type="SAM" id="MobiDB-lite"/>
    </source>
</evidence>
<reference evidence="6 7" key="1">
    <citation type="submission" date="2015-10" db="EMBL/GenBank/DDBJ databases">
        <title>Full genome of DAOMC 229536 Phialocephala scopiformis, a fungal endophyte of spruce producing the potent anti-insectan compound rugulosin.</title>
        <authorList>
            <consortium name="DOE Joint Genome Institute"/>
            <person name="Walker A.K."/>
            <person name="Frasz S.L."/>
            <person name="Seifert K.A."/>
            <person name="Miller J.D."/>
            <person name="Mondo S.J."/>
            <person name="Labutti K."/>
            <person name="Lipzen A."/>
            <person name="Dockter R."/>
            <person name="Kennedy M."/>
            <person name="Grigoriev I.V."/>
            <person name="Spatafora J.W."/>
        </authorList>
    </citation>
    <scope>NUCLEOTIDE SEQUENCE [LARGE SCALE GENOMIC DNA]</scope>
    <source>
        <strain evidence="6 7">CBS 120377</strain>
    </source>
</reference>
<dbReference type="AlphaFoldDB" id="A0A194X770"/>
<dbReference type="PANTHER" id="PTHR13479">
    <property type="entry name" value="30S RIBOSOMAL PROTEIN S18"/>
    <property type="match status" value="1"/>
</dbReference>
<evidence type="ECO:0000256" key="3">
    <source>
        <dbReference type="ARBA" id="ARBA00023274"/>
    </source>
</evidence>
<dbReference type="KEGG" id="psco:LY89DRAFT_618771"/>
<protein>
    <recommendedName>
        <fullName evidence="4">Small ribosomal subunit protein bS18m</fullName>
    </recommendedName>
</protein>
<name>A0A194X770_MOLSC</name>
<gene>
    <name evidence="6" type="ORF">LY89DRAFT_618771</name>
</gene>
<keyword evidence="2 6" id="KW-0689">Ribosomal protein</keyword>
<dbReference type="Gene3D" id="4.10.640.10">
    <property type="entry name" value="Ribosomal protein S18"/>
    <property type="match status" value="1"/>
</dbReference>
<keyword evidence="7" id="KW-1185">Reference proteome</keyword>
<feature type="compositionally biased region" description="Polar residues" evidence="5">
    <location>
        <begin position="63"/>
        <end position="82"/>
    </location>
</feature>
<dbReference type="GeneID" id="28820576"/>
<evidence type="ECO:0000313" key="7">
    <source>
        <dbReference type="Proteomes" id="UP000070700"/>
    </source>
</evidence>
<dbReference type="InterPro" id="IPR001648">
    <property type="entry name" value="Ribosomal_bS18"/>
</dbReference>
<dbReference type="GO" id="GO:0003735">
    <property type="term" value="F:structural constituent of ribosome"/>
    <property type="evidence" value="ECO:0007669"/>
    <property type="project" value="InterPro"/>
</dbReference>
<feature type="region of interest" description="Disordered" evidence="5">
    <location>
        <begin position="28"/>
        <end position="82"/>
    </location>
</feature>
<dbReference type="RefSeq" id="XP_018070375.1">
    <property type="nucleotide sequence ID" value="XM_018210850.1"/>
</dbReference>
<dbReference type="Proteomes" id="UP000070700">
    <property type="component" value="Unassembled WGS sequence"/>
</dbReference>
<dbReference type="SUPFAM" id="SSF46911">
    <property type="entry name" value="Ribosomal protein S18"/>
    <property type="match status" value="1"/>
</dbReference>
<accession>A0A194X770</accession>
<sequence>MMAPPRFQCLNAVTQVSRQAPSLRAAFSSSRVVQADQPPRPSATSDLLSAGDGAQPPYPSIRPNFSNPIQEPANRSQPTGSNVQRLLASQARRVAQRAQDTTRMSTAVEAGQYGNGVALTRQITRRFKPGDVYAPHDLSEVEMAKWKKRAKPQHDVFDVLDFKPLDNYRNFSIMSEYMTPMGRIIHSKETGLRPVNQRRISKAIRRCIGMGLMPSVHRHPELLYNTPERRSQVQTPSRTDVPSVY</sequence>
<evidence type="ECO:0000313" key="6">
    <source>
        <dbReference type="EMBL" id="KUJ16020.1"/>
    </source>
</evidence>
<dbReference type="FunFam" id="4.10.640.10:FF:000013">
    <property type="entry name" value="37S ribosomal protein S18"/>
    <property type="match status" value="1"/>
</dbReference>
<dbReference type="InterPro" id="IPR036870">
    <property type="entry name" value="Ribosomal_bS18_sf"/>
</dbReference>
<evidence type="ECO:0000256" key="1">
    <source>
        <dbReference type="ARBA" id="ARBA00005589"/>
    </source>
</evidence>
<evidence type="ECO:0000256" key="4">
    <source>
        <dbReference type="ARBA" id="ARBA00035264"/>
    </source>
</evidence>
<dbReference type="STRING" id="149040.A0A194X770"/>
<evidence type="ECO:0000256" key="2">
    <source>
        <dbReference type="ARBA" id="ARBA00022980"/>
    </source>
</evidence>
<comment type="similarity">
    <text evidence="1">Belongs to the bacterial ribosomal protein bS18 family.</text>
</comment>